<dbReference type="Pfam" id="PF13359">
    <property type="entry name" value="DDE_Tnp_4"/>
    <property type="match status" value="1"/>
</dbReference>
<keyword evidence="6" id="KW-0378">Hydrolase</keyword>
<dbReference type="VEuPathDB" id="VectorBase:AFUN008721"/>
<dbReference type="EnsemblMetazoa" id="AFUN018889-RA">
    <property type="protein sequence ID" value="AFUN018889-PA"/>
    <property type="gene ID" value="AFUN018889"/>
</dbReference>
<dbReference type="PANTHER" id="PTHR22930">
    <property type="match status" value="1"/>
</dbReference>
<reference evidence="9" key="1">
    <citation type="submission" date="2020-05" db="UniProtKB">
        <authorList>
            <consortium name="EnsemblMetazoa"/>
        </authorList>
    </citation>
    <scope>IDENTIFICATION</scope>
    <source>
        <strain evidence="9">FUMOZ</strain>
    </source>
</reference>
<evidence type="ECO:0000256" key="2">
    <source>
        <dbReference type="ARBA" id="ARBA00004123"/>
    </source>
</evidence>
<dbReference type="InterPro" id="IPR027806">
    <property type="entry name" value="HARBI1_dom"/>
</dbReference>
<evidence type="ECO:0000256" key="5">
    <source>
        <dbReference type="ARBA" id="ARBA00022723"/>
    </source>
</evidence>
<dbReference type="VEuPathDB" id="VectorBase:AFUN2_000918"/>
<organism evidence="9">
    <name type="scientific">Anopheles funestus</name>
    <name type="common">African malaria mosquito</name>
    <dbReference type="NCBI Taxonomy" id="62324"/>
    <lineage>
        <taxon>Eukaryota</taxon>
        <taxon>Metazoa</taxon>
        <taxon>Ecdysozoa</taxon>
        <taxon>Arthropoda</taxon>
        <taxon>Hexapoda</taxon>
        <taxon>Insecta</taxon>
        <taxon>Pterygota</taxon>
        <taxon>Neoptera</taxon>
        <taxon>Endopterygota</taxon>
        <taxon>Diptera</taxon>
        <taxon>Nematocera</taxon>
        <taxon>Culicoidea</taxon>
        <taxon>Culicidae</taxon>
        <taxon>Anophelinae</taxon>
        <taxon>Anopheles</taxon>
    </lineage>
</organism>
<dbReference type="AlphaFoldDB" id="A0A182RR26"/>
<evidence type="ECO:0000313" key="9">
    <source>
        <dbReference type="EnsemblMetazoa" id="AFUN018889-PA"/>
    </source>
</evidence>
<accession>A0A182RR26</accession>
<comment type="similarity">
    <text evidence="3">Belongs to the HARBI1 family.</text>
</comment>
<dbReference type="KEGG" id="afun:125761879"/>
<dbReference type="VEuPathDB" id="VectorBase:AFUN018889"/>
<evidence type="ECO:0000256" key="1">
    <source>
        <dbReference type="ARBA" id="ARBA00001968"/>
    </source>
</evidence>
<feature type="domain" description="DDE Tnp4" evidence="8">
    <location>
        <begin position="157"/>
        <end position="312"/>
    </location>
</feature>
<dbReference type="GO" id="GO:0016787">
    <property type="term" value="F:hydrolase activity"/>
    <property type="evidence" value="ECO:0007669"/>
    <property type="project" value="UniProtKB-KW"/>
</dbReference>
<evidence type="ECO:0000256" key="6">
    <source>
        <dbReference type="ARBA" id="ARBA00022801"/>
    </source>
</evidence>
<evidence type="ECO:0000259" key="8">
    <source>
        <dbReference type="Pfam" id="PF13359"/>
    </source>
</evidence>
<evidence type="ECO:0000256" key="3">
    <source>
        <dbReference type="ARBA" id="ARBA00006958"/>
    </source>
</evidence>
<dbReference type="RefSeq" id="XP_049294072.1">
    <property type="nucleotide sequence ID" value="XM_049438115.1"/>
</dbReference>
<dbReference type="GeneID" id="125761879"/>
<name>A0A182RR26_ANOFN</name>
<dbReference type="InterPro" id="IPR045249">
    <property type="entry name" value="HARBI1-like"/>
</dbReference>
<dbReference type="PANTHER" id="PTHR22930:SF289">
    <property type="entry name" value="DDE TNP4 DOMAIN-CONTAINING PROTEIN-RELATED"/>
    <property type="match status" value="1"/>
</dbReference>
<comment type="cofactor">
    <cofactor evidence="1">
        <name>a divalent metal cation</name>
        <dbReference type="ChEBI" id="CHEBI:60240"/>
    </cofactor>
</comment>
<protein>
    <submittedName>
        <fullName evidence="9">DDE Tnp4 domain-containing protein</fullName>
    </submittedName>
</protein>
<evidence type="ECO:0000256" key="7">
    <source>
        <dbReference type="ARBA" id="ARBA00023242"/>
    </source>
</evidence>
<dbReference type="GeneID" id="125769392"/>
<dbReference type="GO" id="GO:0004518">
    <property type="term" value="F:nuclease activity"/>
    <property type="evidence" value="ECO:0007669"/>
    <property type="project" value="UniProtKB-KW"/>
</dbReference>
<keyword evidence="7" id="KW-0539">Nucleus</keyword>
<dbReference type="RefSeq" id="XP_049279393.1">
    <property type="nucleotide sequence ID" value="XM_049423436.1"/>
</dbReference>
<dbReference type="GO" id="GO:0005634">
    <property type="term" value="C:nucleus"/>
    <property type="evidence" value="ECO:0007669"/>
    <property type="project" value="UniProtKB-SubCell"/>
</dbReference>
<dbReference type="OrthoDB" id="10062286at2759"/>
<proteinExistence type="inferred from homology"/>
<comment type="subcellular location">
    <subcellularLocation>
        <location evidence="2">Nucleus</location>
    </subcellularLocation>
</comment>
<dbReference type="EnsemblMetazoa" id="AFUN008721-RA">
    <property type="protein sequence ID" value="AFUN008721-PA"/>
    <property type="gene ID" value="AFUN008721"/>
</dbReference>
<dbReference type="KEGG" id="afun:125769392"/>
<evidence type="ECO:0000256" key="4">
    <source>
        <dbReference type="ARBA" id="ARBA00022722"/>
    </source>
</evidence>
<dbReference type="GO" id="GO:0046872">
    <property type="term" value="F:metal ion binding"/>
    <property type="evidence" value="ECO:0007669"/>
    <property type="project" value="UniProtKB-KW"/>
</dbReference>
<dbReference type="VEuPathDB" id="VectorBase:AFUN2_004666"/>
<dbReference type="STRING" id="62324.A0A182RR26"/>
<keyword evidence="4" id="KW-0540">Nuclease</keyword>
<sequence>MISAFYVSDSDSTDSEQKENLAADRRMLRCMFDPLELSNQAFSHNFRVSKEIFVEILEQITPKFPPIKGRNGLTAKEMLAATLRFLAEGSYQHGVGTDFSIAIAQPTFSKMFAKTLVILEETLCEKWISLEMTPEEQQEARRHFFSKSGIPGVVMSVDGTHIKIIAPVQDRDQHYNRKGFYSINVLLVCDHKMAIRYVDARFSGANHDAHIWSVSGIDDYFSLKHQRGETSYKILGDSAYPSKPWLITPKRNAAPNTPDASYNTRHAKGREIIERTIGMLKNRFRCLLGARQLHYKPEKAAQITNVCCALHNICLARNMDILPENDGSNAEIEQ</sequence>
<keyword evidence="5" id="KW-0479">Metal-binding</keyword>